<evidence type="ECO:0000313" key="2">
    <source>
        <dbReference type="Proteomes" id="UP000649829"/>
    </source>
</evidence>
<reference evidence="1" key="2">
    <citation type="submission" date="2020-09" db="EMBL/GenBank/DDBJ databases">
        <authorList>
            <person name="Sun Q."/>
            <person name="Zhou Y."/>
        </authorList>
    </citation>
    <scope>NUCLEOTIDE SEQUENCE</scope>
    <source>
        <strain evidence="1">CGMCC 1.6293</strain>
    </source>
</reference>
<dbReference type="AlphaFoldDB" id="A0A917WLM3"/>
<keyword evidence="2" id="KW-1185">Reference proteome</keyword>
<dbReference type="RefSeq" id="WP_028288523.1">
    <property type="nucleotide sequence ID" value="NZ_BMLF01000005.1"/>
</dbReference>
<evidence type="ECO:0000313" key="1">
    <source>
        <dbReference type="EMBL" id="GGM13343.1"/>
    </source>
</evidence>
<proteinExistence type="predicted"/>
<protein>
    <submittedName>
        <fullName evidence="1">Uncharacterized protein</fullName>
    </submittedName>
</protein>
<name>A0A917WLM3_9RHOB</name>
<organism evidence="1 2">
    <name type="scientific">Pseudooceanicola nanhaiensis</name>
    <dbReference type="NCBI Taxonomy" id="375761"/>
    <lineage>
        <taxon>Bacteria</taxon>
        <taxon>Pseudomonadati</taxon>
        <taxon>Pseudomonadota</taxon>
        <taxon>Alphaproteobacteria</taxon>
        <taxon>Rhodobacterales</taxon>
        <taxon>Paracoccaceae</taxon>
        <taxon>Pseudooceanicola</taxon>
    </lineage>
</organism>
<reference evidence="1" key="1">
    <citation type="journal article" date="2014" name="Int. J. Syst. Evol. Microbiol.">
        <title>Complete genome sequence of Corynebacterium casei LMG S-19264T (=DSM 44701T), isolated from a smear-ripened cheese.</title>
        <authorList>
            <consortium name="US DOE Joint Genome Institute (JGI-PGF)"/>
            <person name="Walter F."/>
            <person name="Albersmeier A."/>
            <person name="Kalinowski J."/>
            <person name="Ruckert C."/>
        </authorList>
    </citation>
    <scope>NUCLEOTIDE SEQUENCE</scope>
    <source>
        <strain evidence="1">CGMCC 1.6293</strain>
    </source>
</reference>
<dbReference type="Proteomes" id="UP000649829">
    <property type="component" value="Unassembled WGS sequence"/>
</dbReference>
<gene>
    <name evidence="1" type="ORF">GCM10011534_39230</name>
</gene>
<dbReference type="EMBL" id="BMLF01000005">
    <property type="protein sequence ID" value="GGM13343.1"/>
    <property type="molecule type" value="Genomic_DNA"/>
</dbReference>
<sequence length="360" mass="40715">MEEVSRAFWKVDPIVRSMGGYLDVIGLTPVETTLVHWTEHVFDINIGLLDARDPDLNIKGIDLVISAGDAPNAAARQSGDRRAVIISLGLLRKLWRFLTAAAHHPDVLSRAHPLRDPGKSWKEALDGPLIAFDDWSMEVERAEYFVDILMQMFDYVISHELAHLLRRHIDLLFPDATPGFVDEAATYLDQAPGRSPELLPETLQDIEFDADANGLNQMLLSMDEKHPFLRGWTAEDGLEYGFQLAFAHILVMRALDTREGPVDRPGTEYPSPLFRAMNFTNLVFRSLHDLVPCDFEESVRVHDTAWFEASEISKDIGFGDGRWFGEGPSDADHEKFLVREARYFEATRRIDRILDGADNG</sequence>
<accession>A0A917WLM3</accession>
<comment type="caution">
    <text evidence="1">The sequence shown here is derived from an EMBL/GenBank/DDBJ whole genome shotgun (WGS) entry which is preliminary data.</text>
</comment>